<dbReference type="InterPro" id="IPR033940">
    <property type="entry name" value="IPMI_Swivel"/>
</dbReference>
<dbReference type="SUPFAM" id="SSF52016">
    <property type="entry name" value="LeuD/IlvD-like"/>
    <property type="match status" value="1"/>
</dbReference>
<evidence type="ECO:0000256" key="4">
    <source>
        <dbReference type="ARBA" id="ARBA00011271"/>
    </source>
</evidence>
<dbReference type="AlphaFoldDB" id="W9H247"/>
<dbReference type="Gene3D" id="3.20.19.10">
    <property type="entry name" value="Aconitase, domain 4"/>
    <property type="match status" value="1"/>
</dbReference>
<name>W9H247_9PROT</name>
<evidence type="ECO:0000313" key="8">
    <source>
        <dbReference type="EMBL" id="EWY37838.1"/>
    </source>
</evidence>
<organism evidence="8 9">
    <name type="scientific">Skermanella stibiiresistens SB22</name>
    <dbReference type="NCBI Taxonomy" id="1385369"/>
    <lineage>
        <taxon>Bacteria</taxon>
        <taxon>Pseudomonadati</taxon>
        <taxon>Pseudomonadota</taxon>
        <taxon>Alphaproteobacteria</taxon>
        <taxon>Rhodospirillales</taxon>
        <taxon>Azospirillaceae</taxon>
        <taxon>Skermanella</taxon>
    </lineage>
</organism>
<dbReference type="PANTHER" id="PTHR43345">
    <property type="entry name" value="3-ISOPROPYLMALATE DEHYDRATASE SMALL SUBUNIT 2-RELATED-RELATED"/>
    <property type="match status" value="1"/>
</dbReference>
<comment type="caution">
    <text evidence="8">The sequence shown here is derived from an EMBL/GenBank/DDBJ whole genome shotgun (WGS) entry which is preliminary data.</text>
</comment>
<feature type="domain" description="Aconitase A/isopropylmalate dehydratase small subunit swivel" evidence="7">
    <location>
        <begin position="68"/>
        <end position="111"/>
    </location>
</feature>
<evidence type="ECO:0000256" key="5">
    <source>
        <dbReference type="ARBA" id="ARBA00011998"/>
    </source>
</evidence>
<evidence type="ECO:0000256" key="2">
    <source>
        <dbReference type="ARBA" id="ARBA00002695"/>
    </source>
</evidence>
<dbReference type="Proteomes" id="UP000019486">
    <property type="component" value="Unassembled WGS sequence"/>
</dbReference>
<protein>
    <recommendedName>
        <fullName evidence="5">3-isopropylmalate dehydratase</fullName>
        <ecNumber evidence="5">4.2.1.33</ecNumber>
    </recommendedName>
</protein>
<dbReference type="EC" id="4.2.1.33" evidence="5"/>
<dbReference type="InterPro" id="IPR015928">
    <property type="entry name" value="Aconitase/3IPM_dehydase_swvl"/>
</dbReference>
<evidence type="ECO:0000259" key="7">
    <source>
        <dbReference type="Pfam" id="PF00694"/>
    </source>
</evidence>
<evidence type="ECO:0000313" key="9">
    <source>
        <dbReference type="Proteomes" id="UP000019486"/>
    </source>
</evidence>
<dbReference type="GO" id="GO:0003861">
    <property type="term" value="F:3-isopropylmalate dehydratase activity"/>
    <property type="evidence" value="ECO:0007669"/>
    <property type="project" value="UniProtKB-EC"/>
</dbReference>
<reference evidence="8 9" key="1">
    <citation type="submission" date="2013-08" db="EMBL/GenBank/DDBJ databases">
        <title>The genome sequence of Skermanella stibiiresistens.</title>
        <authorList>
            <person name="Zhu W."/>
            <person name="Wang G."/>
        </authorList>
    </citation>
    <scope>NUCLEOTIDE SEQUENCE [LARGE SCALE GENOMIC DNA]</scope>
    <source>
        <strain evidence="8 9">SB22</strain>
    </source>
</reference>
<comment type="subunit">
    <text evidence="4">Heterodimer of LeuC and LeuD.</text>
</comment>
<dbReference type="OrthoDB" id="9777465at2"/>
<dbReference type="PANTHER" id="PTHR43345:SF2">
    <property type="entry name" value="3-ISOPROPYLMALATE DEHYDRATASE SMALL SUBUNIT 1"/>
    <property type="match status" value="1"/>
</dbReference>
<dbReference type="PATRIC" id="fig|1385369.3.peg.5240"/>
<keyword evidence="6" id="KW-0456">Lyase</keyword>
<dbReference type="STRING" id="1385369.N825_09660"/>
<comment type="pathway">
    <text evidence="3">Amino-acid biosynthesis; L-leucine biosynthesis; L-leucine from 3-methyl-2-oxobutanoate: step 2/4.</text>
</comment>
<evidence type="ECO:0000256" key="3">
    <source>
        <dbReference type="ARBA" id="ARBA00004729"/>
    </source>
</evidence>
<comment type="function">
    <text evidence="2">Catalyzes the isomerization between 2-isopropylmalate and 3-isopropylmalate, via the formation of 2-isopropylmaleate.</text>
</comment>
<dbReference type="RefSeq" id="WP_037458329.1">
    <property type="nucleotide sequence ID" value="NZ_AVFL01000023.1"/>
</dbReference>
<accession>W9H247</accession>
<dbReference type="CDD" id="cd01577">
    <property type="entry name" value="IPMI_Swivel"/>
    <property type="match status" value="1"/>
</dbReference>
<dbReference type="EMBL" id="AVFL01000023">
    <property type="protein sequence ID" value="EWY37838.1"/>
    <property type="molecule type" value="Genomic_DNA"/>
</dbReference>
<gene>
    <name evidence="8" type="ORF">N825_09660</name>
</gene>
<evidence type="ECO:0000256" key="1">
    <source>
        <dbReference type="ARBA" id="ARBA00000491"/>
    </source>
</evidence>
<sequence>MKTRIEGLAYVLGDDIDTDQIIPAEHLVYSLADEEERKQYGRFALSGVPDHQCDGPFVPEGWRSPYAIIVAGDNFGSGSSREHAPACLEIAGVQAVIANSYARIFYRNVVAGARFSPIETDDSLNKVTRTGDRLIIDLDALEVENATRSTRHALRSLGEVQGILDAGGIFAFARQHGLISRVEG</sequence>
<dbReference type="InterPro" id="IPR050075">
    <property type="entry name" value="LeuD"/>
</dbReference>
<dbReference type="Pfam" id="PF00694">
    <property type="entry name" value="Aconitase_C"/>
    <property type="match status" value="1"/>
</dbReference>
<comment type="catalytic activity">
    <reaction evidence="1">
        <text>(2R,3S)-3-isopropylmalate = (2S)-2-isopropylmalate</text>
        <dbReference type="Rhea" id="RHEA:32287"/>
        <dbReference type="ChEBI" id="CHEBI:1178"/>
        <dbReference type="ChEBI" id="CHEBI:35121"/>
        <dbReference type="EC" id="4.2.1.33"/>
    </reaction>
</comment>
<proteinExistence type="predicted"/>
<keyword evidence="9" id="KW-1185">Reference proteome</keyword>
<evidence type="ECO:0000256" key="6">
    <source>
        <dbReference type="ARBA" id="ARBA00023239"/>
    </source>
</evidence>
<dbReference type="InterPro" id="IPR000573">
    <property type="entry name" value="AconitaseA/IPMdHydase_ssu_swvl"/>
</dbReference>